<dbReference type="HOGENOM" id="CLU_1057461_0_0_12"/>
<protein>
    <submittedName>
        <fullName evidence="2">Uncharacterized protein</fullName>
    </submittedName>
</protein>
<organism evidence="2 3">
    <name type="scientific">Turneriella parva (strain ATCC BAA-1111 / DSM 21527 / NCTC 11395 / H)</name>
    <name type="common">Leptospira parva</name>
    <dbReference type="NCBI Taxonomy" id="869212"/>
    <lineage>
        <taxon>Bacteria</taxon>
        <taxon>Pseudomonadati</taxon>
        <taxon>Spirochaetota</taxon>
        <taxon>Spirochaetia</taxon>
        <taxon>Leptospirales</taxon>
        <taxon>Leptospiraceae</taxon>
        <taxon>Turneriella</taxon>
    </lineage>
</organism>
<dbReference type="RefSeq" id="WP_014801831.1">
    <property type="nucleotide sequence ID" value="NC_018020.1"/>
</dbReference>
<evidence type="ECO:0000313" key="2">
    <source>
        <dbReference type="EMBL" id="AFM11313.1"/>
    </source>
</evidence>
<dbReference type="STRING" id="869212.Turpa_0661"/>
<feature type="transmembrane region" description="Helical" evidence="1">
    <location>
        <begin position="75"/>
        <end position="96"/>
    </location>
</feature>
<keyword evidence="1" id="KW-0812">Transmembrane</keyword>
<sequence length="263" mass="28789">MLKAQAFILGNAAAMAVIGYILVALNKDSLGAVAITTYIGIVVMAVSLKLSGYLIPRPPAPTDPAVKQYGDVMDWAMLLFVWPSFAAPLIVLPYLIGSVTLIFALFAVGIGLFAVIGIWGVKISADRINGKRRHAKWFYFIPSLLYTIPALIIGYFVVANFSENITVMRIANAGGLVLGGFFSFYCIKLALFDLFTYDVRRYAVFDLLPLVLVLIFVPLVAEIALPLFAGQVDQMYLLYTLSIFALTVTQVLGVLSVTRRAKF</sequence>
<dbReference type="KEGG" id="tpx:Turpa_0661"/>
<proteinExistence type="predicted"/>
<keyword evidence="1" id="KW-0472">Membrane</keyword>
<dbReference type="EMBL" id="CP002959">
    <property type="protein sequence ID" value="AFM11313.1"/>
    <property type="molecule type" value="Genomic_DNA"/>
</dbReference>
<evidence type="ECO:0000313" key="3">
    <source>
        <dbReference type="Proteomes" id="UP000006048"/>
    </source>
</evidence>
<feature type="transmembrane region" description="Helical" evidence="1">
    <location>
        <begin position="207"/>
        <end position="229"/>
    </location>
</feature>
<feature type="transmembrane region" description="Helical" evidence="1">
    <location>
        <begin position="235"/>
        <end position="257"/>
    </location>
</feature>
<keyword evidence="1" id="KW-1133">Transmembrane helix</keyword>
<accession>I4B206</accession>
<keyword evidence="3" id="KW-1185">Reference proteome</keyword>
<reference evidence="2 3" key="1">
    <citation type="submission" date="2012-06" db="EMBL/GenBank/DDBJ databases">
        <title>The complete chromosome of genome of Turneriella parva DSM 21527.</title>
        <authorList>
            <consortium name="US DOE Joint Genome Institute (JGI-PGF)"/>
            <person name="Lucas S."/>
            <person name="Han J."/>
            <person name="Lapidus A."/>
            <person name="Bruce D."/>
            <person name="Goodwin L."/>
            <person name="Pitluck S."/>
            <person name="Peters L."/>
            <person name="Kyrpides N."/>
            <person name="Mavromatis K."/>
            <person name="Ivanova N."/>
            <person name="Mikhailova N."/>
            <person name="Chertkov O."/>
            <person name="Detter J.C."/>
            <person name="Tapia R."/>
            <person name="Han C."/>
            <person name="Land M."/>
            <person name="Hauser L."/>
            <person name="Markowitz V."/>
            <person name="Cheng J.-F."/>
            <person name="Hugenholtz P."/>
            <person name="Woyke T."/>
            <person name="Wu D."/>
            <person name="Gronow S."/>
            <person name="Wellnitz S."/>
            <person name="Brambilla E."/>
            <person name="Klenk H.-P."/>
            <person name="Eisen J.A."/>
        </authorList>
    </citation>
    <scope>NUCLEOTIDE SEQUENCE [LARGE SCALE GENOMIC DNA]</scope>
    <source>
        <strain evidence="3">ATCC BAA-1111 / DSM 21527 / NCTC 11395 / H</strain>
    </source>
</reference>
<feature type="transmembrane region" description="Helical" evidence="1">
    <location>
        <begin position="170"/>
        <end position="195"/>
    </location>
</feature>
<evidence type="ECO:0000256" key="1">
    <source>
        <dbReference type="SAM" id="Phobius"/>
    </source>
</evidence>
<dbReference type="AlphaFoldDB" id="I4B206"/>
<feature type="transmembrane region" description="Helical" evidence="1">
    <location>
        <begin position="102"/>
        <end position="125"/>
    </location>
</feature>
<name>I4B206_TURPD</name>
<feature type="transmembrane region" description="Helical" evidence="1">
    <location>
        <begin position="137"/>
        <end position="158"/>
    </location>
</feature>
<gene>
    <name evidence="2" type="ordered locus">Turpa_0661</name>
</gene>
<feature type="transmembrane region" description="Helical" evidence="1">
    <location>
        <begin position="31"/>
        <end position="55"/>
    </location>
</feature>
<dbReference type="Proteomes" id="UP000006048">
    <property type="component" value="Chromosome"/>
</dbReference>
<feature type="transmembrane region" description="Helical" evidence="1">
    <location>
        <begin position="7"/>
        <end position="25"/>
    </location>
</feature>